<dbReference type="Gene3D" id="3.30.450.30">
    <property type="entry name" value="Dynein light chain 2a, cytoplasmic"/>
    <property type="match status" value="1"/>
</dbReference>
<reference evidence="4" key="2">
    <citation type="submission" date="2018-11" db="EMBL/GenBank/DDBJ databases">
        <title>Trombidioid mite genomics.</title>
        <authorList>
            <person name="Dong X."/>
        </authorList>
    </citation>
    <scope>NUCLEOTIDE SEQUENCE</scope>
    <source>
        <strain evidence="4">UoL-WK</strain>
    </source>
</reference>
<dbReference type="AlphaFoldDB" id="A0A443R6R8"/>
<comment type="similarity">
    <text evidence="1">Belongs to the LAMTOR3 family.</text>
</comment>
<reference evidence="4 5" key="1">
    <citation type="journal article" date="2018" name="Gigascience">
        <title>Genomes of trombidid mites reveal novel predicted allergens and laterally-transferred genes associated with secondary metabolism.</title>
        <authorList>
            <person name="Dong X."/>
            <person name="Chaisiri K."/>
            <person name="Xia D."/>
            <person name="Armstrong S.D."/>
            <person name="Fang Y."/>
            <person name="Donnelly M.J."/>
            <person name="Kadowaki T."/>
            <person name="McGarry J.W."/>
            <person name="Darby A.C."/>
            <person name="Makepeace B.L."/>
        </authorList>
    </citation>
    <scope>NUCLEOTIDE SEQUENCE [LARGE SCALE GENOMIC DNA]</scope>
    <source>
        <strain evidence="4">UoL-WK</strain>
    </source>
</reference>
<comment type="caution">
    <text evidence="4">The sequence shown here is derived from an EMBL/GenBank/DDBJ whole genome shotgun (WGS) entry which is preliminary data.</text>
</comment>
<evidence type="ECO:0000313" key="5">
    <source>
        <dbReference type="Proteomes" id="UP000285301"/>
    </source>
</evidence>
<protein>
    <submittedName>
        <fullName evidence="4">Uncharacterized protein</fullName>
    </submittedName>
</protein>
<dbReference type="OrthoDB" id="343907at2759"/>
<sequence length="125" mass="13677">MSTLDTLRRDLLTLIHSVKGLQAIVITDRDGVALIKVNSELAPELSMRPAFLASTVVTSEQCSKLGSGKCKAITCFYENYQVVHFNKNPLLITLIASINANTGMIKALETQFEPILTDLKKVVNA</sequence>
<dbReference type="SUPFAM" id="SSF103196">
    <property type="entry name" value="Roadblock/LC7 domain"/>
    <property type="match status" value="1"/>
</dbReference>
<dbReference type="GO" id="GO:0071230">
    <property type="term" value="P:cellular response to amino acid stimulus"/>
    <property type="evidence" value="ECO:0007669"/>
    <property type="project" value="TreeGrafter"/>
</dbReference>
<dbReference type="PANTHER" id="PTHR13378">
    <property type="entry name" value="REGULATOR COMPLEX PROTEIN LAMTOR3"/>
    <property type="match status" value="1"/>
</dbReference>
<dbReference type="GO" id="GO:0032008">
    <property type="term" value="P:positive regulation of TOR signaling"/>
    <property type="evidence" value="ECO:0007669"/>
    <property type="project" value="TreeGrafter"/>
</dbReference>
<dbReference type="STRING" id="1965070.A0A443R6R8"/>
<dbReference type="SMART" id="SM01278">
    <property type="entry name" value="MAPKK1_Int"/>
    <property type="match status" value="1"/>
</dbReference>
<dbReference type="EMBL" id="NCKU01002225">
    <property type="protein sequence ID" value="RWS10101.1"/>
    <property type="molecule type" value="Genomic_DNA"/>
</dbReference>
<evidence type="ECO:0000313" key="2">
    <source>
        <dbReference type="EMBL" id="RWS10101.1"/>
    </source>
</evidence>
<dbReference type="Proteomes" id="UP000285301">
    <property type="component" value="Unassembled WGS sequence"/>
</dbReference>
<keyword evidence="5" id="KW-1185">Reference proteome</keyword>
<evidence type="ECO:0000313" key="4">
    <source>
        <dbReference type="EMBL" id="RWS10970.1"/>
    </source>
</evidence>
<accession>A0A443R6R8</accession>
<dbReference type="Pfam" id="PF08923">
    <property type="entry name" value="MAPKK1_Int"/>
    <property type="match status" value="1"/>
</dbReference>
<dbReference type="EMBL" id="NCKU01001897">
    <property type="protein sequence ID" value="RWS10970.1"/>
    <property type="molecule type" value="Genomic_DNA"/>
</dbReference>
<dbReference type="FunFam" id="3.30.450.30:FF:000003">
    <property type="entry name" value="ragulator complex protein LAMTOR3 homolog"/>
    <property type="match status" value="1"/>
</dbReference>
<gene>
    <name evidence="3" type="ORF">B4U79_04284</name>
    <name evidence="4" type="ORF">B4U79_08212</name>
    <name evidence="2" type="ORF">B4U79_12325</name>
</gene>
<organism evidence="4 5">
    <name type="scientific">Dinothrombium tinctorium</name>
    <dbReference type="NCBI Taxonomy" id="1965070"/>
    <lineage>
        <taxon>Eukaryota</taxon>
        <taxon>Metazoa</taxon>
        <taxon>Ecdysozoa</taxon>
        <taxon>Arthropoda</taxon>
        <taxon>Chelicerata</taxon>
        <taxon>Arachnida</taxon>
        <taxon>Acari</taxon>
        <taxon>Acariformes</taxon>
        <taxon>Trombidiformes</taxon>
        <taxon>Prostigmata</taxon>
        <taxon>Anystina</taxon>
        <taxon>Parasitengona</taxon>
        <taxon>Trombidioidea</taxon>
        <taxon>Trombidiidae</taxon>
        <taxon>Dinothrombium</taxon>
    </lineage>
</organism>
<dbReference type="InterPro" id="IPR015019">
    <property type="entry name" value="LAMTOR3"/>
</dbReference>
<dbReference type="GO" id="GO:0071986">
    <property type="term" value="C:Ragulator complex"/>
    <property type="evidence" value="ECO:0007669"/>
    <property type="project" value="TreeGrafter"/>
</dbReference>
<name>A0A443R6R8_9ACAR</name>
<dbReference type="EMBL" id="NCKU01001909">
    <property type="protein sequence ID" value="RWS10932.1"/>
    <property type="molecule type" value="Genomic_DNA"/>
</dbReference>
<evidence type="ECO:0000256" key="1">
    <source>
        <dbReference type="ARBA" id="ARBA00005356"/>
    </source>
</evidence>
<evidence type="ECO:0000313" key="3">
    <source>
        <dbReference type="EMBL" id="RWS10932.1"/>
    </source>
</evidence>
<dbReference type="PANTHER" id="PTHR13378:SF1">
    <property type="entry name" value="RAGULATOR COMPLEX PROTEIN LAMTOR3"/>
    <property type="match status" value="1"/>
</dbReference>
<proteinExistence type="inferred from homology"/>